<dbReference type="Proteomes" id="UP000001514">
    <property type="component" value="Unassembled WGS sequence"/>
</dbReference>
<proteinExistence type="predicted"/>
<organism evidence="4">
    <name type="scientific">Selaginella moellendorffii</name>
    <name type="common">Spikemoss</name>
    <dbReference type="NCBI Taxonomy" id="88036"/>
    <lineage>
        <taxon>Eukaryota</taxon>
        <taxon>Viridiplantae</taxon>
        <taxon>Streptophyta</taxon>
        <taxon>Embryophyta</taxon>
        <taxon>Tracheophyta</taxon>
        <taxon>Lycopodiopsida</taxon>
        <taxon>Selaginellales</taxon>
        <taxon>Selaginellaceae</taxon>
        <taxon>Selaginella</taxon>
    </lineage>
</organism>
<feature type="transmembrane region" description="Helical" evidence="1">
    <location>
        <begin position="103"/>
        <end position="123"/>
    </location>
</feature>
<sequence>MAAALLRCLPHALAMLASNFIHYRSLWAAQEAAARRVHARKRLLVDAYKQEHVPLTFDLMGSPEMRRARYTIKLLRYLITLAHIIAFYPLIDELHLEQFTVAWAVLAQAVIAGLLAGLVTIYLDENRHQEMRTAWNPAQDFGSKKVGAAWDCLRVAGGCLAVPIEEELFYHSWLYRFMLAKLSPDRSRGFEAVGLRTWNWLLCVASNGFFAVHNGMEWRSCLLAGCLFQWIIAYRGQFLDGLIAHVVCNITISCWVLVSGQRHFCSKNIDRSISIIAPDISSSSRNKTDFGTSALKDLESITERHYFIAPTAFRLERLPCSYLHNVGLVDPALVANDGDPIDRPLDLIPRRPIPLTCIGARAFHLCIEDAHRFLAAPSPEKIELAAESSAVPWMWVEEEESFHAFMEGCDWSEGG</sequence>
<dbReference type="EMBL" id="GL377650">
    <property type="protein sequence ID" value="EFJ10990.1"/>
    <property type="molecule type" value="Genomic_DNA"/>
</dbReference>
<evidence type="ECO:0000313" key="3">
    <source>
        <dbReference type="EMBL" id="EFJ10990.1"/>
    </source>
</evidence>
<keyword evidence="4" id="KW-1185">Reference proteome</keyword>
<feature type="domain" description="CAAX prenyl protease 2/Lysostaphin resistance protein A-like" evidence="2">
    <location>
        <begin position="150"/>
        <end position="250"/>
    </location>
</feature>
<dbReference type="eggNOG" id="ENOG502SMT4">
    <property type="taxonomic scope" value="Eukaryota"/>
</dbReference>
<dbReference type="Gramene" id="EFJ10990">
    <property type="protein sequence ID" value="EFJ10990"/>
    <property type="gene ID" value="SELMODRAFT_447162"/>
</dbReference>
<reference evidence="3 4" key="1">
    <citation type="journal article" date="2011" name="Science">
        <title>The Selaginella genome identifies genetic changes associated with the evolution of vascular plants.</title>
        <authorList>
            <person name="Banks J.A."/>
            <person name="Nishiyama T."/>
            <person name="Hasebe M."/>
            <person name="Bowman J.L."/>
            <person name="Gribskov M."/>
            <person name="dePamphilis C."/>
            <person name="Albert V.A."/>
            <person name="Aono N."/>
            <person name="Aoyama T."/>
            <person name="Ambrose B.A."/>
            <person name="Ashton N.W."/>
            <person name="Axtell M.J."/>
            <person name="Barker E."/>
            <person name="Barker M.S."/>
            <person name="Bennetzen J.L."/>
            <person name="Bonawitz N.D."/>
            <person name="Chapple C."/>
            <person name="Cheng C."/>
            <person name="Correa L.G."/>
            <person name="Dacre M."/>
            <person name="DeBarry J."/>
            <person name="Dreyer I."/>
            <person name="Elias M."/>
            <person name="Engstrom E.M."/>
            <person name="Estelle M."/>
            <person name="Feng L."/>
            <person name="Finet C."/>
            <person name="Floyd S.K."/>
            <person name="Frommer W.B."/>
            <person name="Fujita T."/>
            <person name="Gramzow L."/>
            <person name="Gutensohn M."/>
            <person name="Harholt J."/>
            <person name="Hattori M."/>
            <person name="Heyl A."/>
            <person name="Hirai T."/>
            <person name="Hiwatashi Y."/>
            <person name="Ishikawa M."/>
            <person name="Iwata M."/>
            <person name="Karol K.G."/>
            <person name="Koehler B."/>
            <person name="Kolukisaoglu U."/>
            <person name="Kubo M."/>
            <person name="Kurata T."/>
            <person name="Lalonde S."/>
            <person name="Li K."/>
            <person name="Li Y."/>
            <person name="Litt A."/>
            <person name="Lyons E."/>
            <person name="Manning G."/>
            <person name="Maruyama T."/>
            <person name="Michael T.P."/>
            <person name="Mikami K."/>
            <person name="Miyazaki S."/>
            <person name="Morinaga S."/>
            <person name="Murata T."/>
            <person name="Mueller-Roeber B."/>
            <person name="Nelson D.R."/>
            <person name="Obara M."/>
            <person name="Oguri Y."/>
            <person name="Olmstead R.G."/>
            <person name="Onodera N."/>
            <person name="Petersen B.L."/>
            <person name="Pils B."/>
            <person name="Prigge M."/>
            <person name="Rensing S.A."/>
            <person name="Riano-Pachon D.M."/>
            <person name="Roberts A.W."/>
            <person name="Sato Y."/>
            <person name="Scheller H.V."/>
            <person name="Schulz B."/>
            <person name="Schulz C."/>
            <person name="Shakirov E.V."/>
            <person name="Shibagaki N."/>
            <person name="Shinohara N."/>
            <person name="Shippen D.E."/>
            <person name="Soerensen I."/>
            <person name="Sotooka R."/>
            <person name="Sugimoto N."/>
            <person name="Sugita M."/>
            <person name="Sumikawa N."/>
            <person name="Tanurdzic M."/>
            <person name="Theissen G."/>
            <person name="Ulvskov P."/>
            <person name="Wakazuki S."/>
            <person name="Weng J.K."/>
            <person name="Willats W.W."/>
            <person name="Wipf D."/>
            <person name="Wolf P.G."/>
            <person name="Yang L."/>
            <person name="Zimmer A.D."/>
            <person name="Zhu Q."/>
            <person name="Mitros T."/>
            <person name="Hellsten U."/>
            <person name="Loque D."/>
            <person name="Otillar R."/>
            <person name="Salamov A."/>
            <person name="Schmutz J."/>
            <person name="Shapiro H."/>
            <person name="Lindquist E."/>
            <person name="Lucas S."/>
            <person name="Rokhsar D."/>
            <person name="Grigoriev I.V."/>
        </authorList>
    </citation>
    <scope>NUCLEOTIDE SEQUENCE [LARGE SCALE GENOMIC DNA]</scope>
</reference>
<gene>
    <name evidence="3" type="ORF">SELMODRAFT_447162</name>
</gene>
<dbReference type="HOGENOM" id="CLU_662920_0_0_1"/>
<accession>D8SX84</accession>
<dbReference type="GO" id="GO:0004175">
    <property type="term" value="F:endopeptidase activity"/>
    <property type="evidence" value="ECO:0007669"/>
    <property type="project" value="UniProtKB-ARBA"/>
</dbReference>
<dbReference type="Pfam" id="PF02517">
    <property type="entry name" value="Rce1-like"/>
    <property type="match status" value="1"/>
</dbReference>
<dbReference type="AlphaFoldDB" id="D8SX84"/>
<keyword evidence="1" id="KW-0812">Transmembrane</keyword>
<dbReference type="InParanoid" id="D8SX84"/>
<name>D8SX84_SELML</name>
<feature type="transmembrane region" description="Helical" evidence="1">
    <location>
        <begin position="74"/>
        <end position="91"/>
    </location>
</feature>
<dbReference type="InterPro" id="IPR003675">
    <property type="entry name" value="Rce1/LyrA-like_dom"/>
</dbReference>
<dbReference type="KEGG" id="smo:SELMODRAFT_447162"/>
<dbReference type="GO" id="GO:0080120">
    <property type="term" value="P:CAAX-box protein maturation"/>
    <property type="evidence" value="ECO:0007669"/>
    <property type="project" value="UniProtKB-ARBA"/>
</dbReference>
<evidence type="ECO:0000313" key="4">
    <source>
        <dbReference type="Proteomes" id="UP000001514"/>
    </source>
</evidence>
<protein>
    <recommendedName>
        <fullName evidence="2">CAAX prenyl protease 2/Lysostaphin resistance protein A-like domain-containing protein</fullName>
    </recommendedName>
</protein>
<keyword evidence="1" id="KW-0472">Membrane</keyword>
<evidence type="ECO:0000256" key="1">
    <source>
        <dbReference type="SAM" id="Phobius"/>
    </source>
</evidence>
<keyword evidence="1" id="KW-1133">Transmembrane helix</keyword>
<evidence type="ECO:0000259" key="2">
    <source>
        <dbReference type="Pfam" id="PF02517"/>
    </source>
</evidence>